<reference evidence="1" key="1">
    <citation type="submission" date="2015-06" db="UniProtKB">
        <authorList>
            <consortium name="EnsemblPlants"/>
        </authorList>
    </citation>
    <scope>IDENTIFICATION</scope>
</reference>
<proteinExistence type="predicted"/>
<dbReference type="PROSITE" id="PS50181">
    <property type="entry name" value="FBOX"/>
    <property type="match status" value="1"/>
</dbReference>
<organism evidence="1">
    <name type="scientific">Aegilops tauschii</name>
    <name type="common">Tausch's goatgrass</name>
    <name type="synonym">Aegilops squarrosa</name>
    <dbReference type="NCBI Taxonomy" id="37682"/>
    <lineage>
        <taxon>Eukaryota</taxon>
        <taxon>Viridiplantae</taxon>
        <taxon>Streptophyta</taxon>
        <taxon>Embryophyta</taxon>
        <taxon>Tracheophyta</taxon>
        <taxon>Spermatophyta</taxon>
        <taxon>Magnoliopsida</taxon>
        <taxon>Liliopsida</taxon>
        <taxon>Poales</taxon>
        <taxon>Poaceae</taxon>
        <taxon>BOP clade</taxon>
        <taxon>Pooideae</taxon>
        <taxon>Triticodae</taxon>
        <taxon>Triticeae</taxon>
        <taxon>Triticinae</taxon>
        <taxon>Aegilops</taxon>
    </lineage>
</organism>
<dbReference type="InterPro" id="IPR036047">
    <property type="entry name" value="F-box-like_dom_sf"/>
</dbReference>
<dbReference type="EnsemblPlants" id="EMT00747">
    <property type="protein sequence ID" value="EMT00747"/>
    <property type="gene ID" value="F775_01235"/>
</dbReference>
<dbReference type="AlphaFoldDB" id="N1QQY5"/>
<protein>
    <submittedName>
        <fullName evidence="1">Uncharacterized protein</fullName>
    </submittedName>
</protein>
<dbReference type="Pfam" id="PF23635">
    <property type="entry name" value="Beta-prop_AT5G49610-like"/>
    <property type="match status" value="1"/>
</dbReference>
<dbReference type="InterPro" id="IPR001810">
    <property type="entry name" value="F-box_dom"/>
</dbReference>
<dbReference type="PANTHER" id="PTHR32133:SF383">
    <property type="entry name" value="OS10G0144800 PROTEIN"/>
    <property type="match status" value="1"/>
</dbReference>
<accession>N1QQY5</accession>
<dbReference type="SMART" id="SM00256">
    <property type="entry name" value="FBOX"/>
    <property type="match status" value="1"/>
</dbReference>
<dbReference type="Pfam" id="PF00646">
    <property type="entry name" value="F-box"/>
    <property type="match status" value="1"/>
</dbReference>
<evidence type="ECO:0000313" key="1">
    <source>
        <dbReference type="EnsemblPlants" id="EMT00747"/>
    </source>
</evidence>
<name>N1QQY5_AEGTA</name>
<dbReference type="InterPro" id="IPR056594">
    <property type="entry name" value="AT5G49610-like_b-prop"/>
</dbReference>
<dbReference type="SUPFAM" id="SSF81383">
    <property type="entry name" value="F-box domain"/>
    <property type="match status" value="1"/>
</dbReference>
<dbReference type="Gene3D" id="1.20.1280.50">
    <property type="match status" value="1"/>
</dbReference>
<dbReference type="PANTHER" id="PTHR32133">
    <property type="entry name" value="OS07G0120400 PROTEIN"/>
    <property type="match status" value="1"/>
</dbReference>
<dbReference type="OMA" id="TAGFFHN"/>
<sequence length="367" mass="40672">MGSLPDELHLEILNRLPPLPQVLARASVVCKTWGGVVNDPDFLCELHRKHRGPPATLGFFHNSDELPHRFVHAGNPASFALGFGDRRTDWQFVDCRHGRVLLSDGWAHRFLVWHPMTGERHLVRAKGLGMEEAPDNNNQVGAALLCDCATGEEGQSQGMGCHASPFRVAVLFKNSQTNCMIASVFSSLSNQWSTPAELPLAWQVRSEPCIIVGNILYQPLTDRGILDFDTDERTLATLQRPTRGNVRLLKVDGGVLGIAGVMGYELKLWALELDAETWVLRKTVDLREILPGLLTAPSPETDPRFTSMPRVNIIGVAEEGDALFLWTMIGIFMLCVKSMEVTKVHETAELMTVYPYAAFYLPATTGM</sequence>